<proteinExistence type="predicted"/>
<gene>
    <name evidence="4" type="ORF">ODALV1_LOCUS8779</name>
</gene>
<accession>A0ABP1Q9E4</accession>
<evidence type="ECO:0000256" key="2">
    <source>
        <dbReference type="ARBA" id="ARBA00022723"/>
    </source>
</evidence>
<feature type="domain" description="DDE Tnp4" evidence="3">
    <location>
        <begin position="19"/>
        <end position="65"/>
    </location>
</feature>
<dbReference type="Proteomes" id="UP001642540">
    <property type="component" value="Unassembled WGS sequence"/>
</dbReference>
<reference evidence="4 5" key="1">
    <citation type="submission" date="2024-08" db="EMBL/GenBank/DDBJ databases">
        <authorList>
            <person name="Cucini C."/>
            <person name="Frati F."/>
        </authorList>
    </citation>
    <scope>NUCLEOTIDE SEQUENCE [LARGE SCALE GENOMIC DNA]</scope>
</reference>
<name>A0ABP1Q9E4_9HEXA</name>
<dbReference type="InterPro" id="IPR027806">
    <property type="entry name" value="HARBI1_dom"/>
</dbReference>
<dbReference type="Pfam" id="PF13359">
    <property type="entry name" value="DDE_Tnp_4"/>
    <property type="match status" value="1"/>
</dbReference>
<evidence type="ECO:0000259" key="3">
    <source>
        <dbReference type="Pfam" id="PF13359"/>
    </source>
</evidence>
<evidence type="ECO:0000313" key="5">
    <source>
        <dbReference type="Proteomes" id="UP001642540"/>
    </source>
</evidence>
<evidence type="ECO:0000256" key="1">
    <source>
        <dbReference type="ARBA" id="ARBA00001968"/>
    </source>
</evidence>
<keyword evidence="2" id="KW-0479">Metal-binding</keyword>
<evidence type="ECO:0000313" key="4">
    <source>
        <dbReference type="EMBL" id="CAL8094452.1"/>
    </source>
</evidence>
<sequence>MNHMVLHSAYYIYSNYIINRLSRARRCVENAFGILCSKWLCLGRTMFINPTRAQKVVAACCVLHNYLLKESSEGYCPTGFGDRMLEDGTIVEGFWRNNLPPDTCFEQGIQRQLSGRPSEVAKLVRKRICEYVNSEEGSVAWQNNNI</sequence>
<keyword evidence="5" id="KW-1185">Reference proteome</keyword>
<protein>
    <recommendedName>
        <fullName evidence="3">DDE Tnp4 domain-containing protein</fullName>
    </recommendedName>
</protein>
<comment type="caution">
    <text evidence="4">The sequence shown here is derived from an EMBL/GenBank/DDBJ whole genome shotgun (WGS) entry which is preliminary data.</text>
</comment>
<dbReference type="EMBL" id="CAXLJM020000027">
    <property type="protein sequence ID" value="CAL8094452.1"/>
    <property type="molecule type" value="Genomic_DNA"/>
</dbReference>
<organism evidence="4 5">
    <name type="scientific">Orchesella dallaii</name>
    <dbReference type="NCBI Taxonomy" id="48710"/>
    <lineage>
        <taxon>Eukaryota</taxon>
        <taxon>Metazoa</taxon>
        <taxon>Ecdysozoa</taxon>
        <taxon>Arthropoda</taxon>
        <taxon>Hexapoda</taxon>
        <taxon>Collembola</taxon>
        <taxon>Entomobryomorpha</taxon>
        <taxon>Entomobryoidea</taxon>
        <taxon>Orchesellidae</taxon>
        <taxon>Orchesellinae</taxon>
        <taxon>Orchesella</taxon>
    </lineage>
</organism>
<comment type="cofactor">
    <cofactor evidence="1">
        <name>a divalent metal cation</name>
        <dbReference type="ChEBI" id="CHEBI:60240"/>
    </cofactor>
</comment>